<evidence type="ECO:0000256" key="1">
    <source>
        <dbReference type="SAM" id="MobiDB-lite"/>
    </source>
</evidence>
<evidence type="ECO:0000313" key="3">
    <source>
        <dbReference type="WBParaSite" id="scaffold17341_cov147.g18585"/>
    </source>
</evidence>
<feature type="region of interest" description="Disordered" evidence="1">
    <location>
        <begin position="125"/>
        <end position="148"/>
    </location>
</feature>
<name>A0A915LV65_MELJA</name>
<dbReference type="Proteomes" id="UP000887561">
    <property type="component" value="Unplaced"/>
</dbReference>
<organism evidence="2 3">
    <name type="scientific">Meloidogyne javanica</name>
    <name type="common">Root-knot nematode worm</name>
    <dbReference type="NCBI Taxonomy" id="6303"/>
    <lineage>
        <taxon>Eukaryota</taxon>
        <taxon>Metazoa</taxon>
        <taxon>Ecdysozoa</taxon>
        <taxon>Nematoda</taxon>
        <taxon>Chromadorea</taxon>
        <taxon>Rhabditida</taxon>
        <taxon>Tylenchina</taxon>
        <taxon>Tylenchomorpha</taxon>
        <taxon>Tylenchoidea</taxon>
        <taxon>Meloidogynidae</taxon>
        <taxon>Meloidogyninae</taxon>
        <taxon>Meloidogyne</taxon>
        <taxon>Meloidogyne incognita group</taxon>
    </lineage>
</organism>
<feature type="region of interest" description="Disordered" evidence="1">
    <location>
        <begin position="231"/>
        <end position="285"/>
    </location>
</feature>
<evidence type="ECO:0000313" key="2">
    <source>
        <dbReference type="Proteomes" id="UP000887561"/>
    </source>
</evidence>
<feature type="compositionally biased region" description="Low complexity" evidence="1">
    <location>
        <begin position="396"/>
        <end position="414"/>
    </location>
</feature>
<feature type="compositionally biased region" description="Polar residues" evidence="1">
    <location>
        <begin position="360"/>
        <end position="375"/>
    </location>
</feature>
<accession>A0A915LV65</accession>
<feature type="region of interest" description="Disordered" evidence="1">
    <location>
        <begin position="360"/>
        <end position="434"/>
    </location>
</feature>
<dbReference type="AlphaFoldDB" id="A0A915LV65"/>
<reference evidence="3" key="1">
    <citation type="submission" date="2022-11" db="UniProtKB">
        <authorList>
            <consortium name="WormBaseParasite"/>
        </authorList>
    </citation>
    <scope>IDENTIFICATION</scope>
</reference>
<keyword evidence="2" id="KW-1185">Reference proteome</keyword>
<dbReference type="WBParaSite" id="scaffold17341_cov147.g18585">
    <property type="protein sequence ID" value="scaffold17341_cov147.g18585"/>
    <property type="gene ID" value="scaffold17341_cov147.g18585"/>
</dbReference>
<sequence>MLIRYYNSSPCILSADLSPNPLTIDYQQQPPHSRSLPMQPDIGLHHGSGGHQLGQTQKGKATEHPKLPKGKKAKSQQPILIPFDYHKGQDELRQRMIEIIKKLPPELQQTMTNYMHELLMLLPKPQPHQPTQTTSEGDHPAPAEFNGEYRNRHNEFIIRSGLRSLLREYLFQCLNEYQVDRFGNVHRPPYQQQQFYQQPYQQPQEQLYHHPYQQQHQQPHVQQHPQTGIRIPHTGIHISGHPQVQRQERHRRRQNQHASHQSGMMRQPHPSIGASGPDPSALDRGKLPAIQETTEVESSDSDQLLNPNAIQSDYVPDEDIGRYLRAGRMGLLGNNIRVHGQFWFNVVNNLVIITEDVVRPSQQQDAGETSTNPQPRLTLDPAPHQALDHPSTLPDQGPTQYSQQQQGQHLQGEQEPNQGTSTAEDDFFEQLFDL</sequence>
<protein>
    <submittedName>
        <fullName evidence="3">Uncharacterized protein</fullName>
    </submittedName>
</protein>
<feature type="compositionally biased region" description="Basic and acidic residues" evidence="1">
    <location>
        <begin position="136"/>
        <end position="148"/>
    </location>
</feature>
<proteinExistence type="predicted"/>
<feature type="region of interest" description="Disordered" evidence="1">
    <location>
        <begin position="22"/>
        <end position="78"/>
    </location>
</feature>